<dbReference type="EMBL" id="KQ971637">
    <property type="protein sequence ID" value="KYB24783.1"/>
    <property type="molecule type" value="Genomic_DNA"/>
</dbReference>
<accession>A0A139WA35</accession>
<dbReference type="AlphaFoldDB" id="A0A139WA35"/>
<dbReference type="OMA" id="YWIINSK"/>
<reference evidence="1 2" key="1">
    <citation type="journal article" date="2008" name="Nature">
        <title>The genome of the model beetle and pest Tribolium castaneum.</title>
        <authorList>
            <consortium name="Tribolium Genome Sequencing Consortium"/>
            <person name="Richards S."/>
            <person name="Gibbs R.A."/>
            <person name="Weinstock G.M."/>
            <person name="Brown S.J."/>
            <person name="Denell R."/>
            <person name="Beeman R.W."/>
            <person name="Gibbs R."/>
            <person name="Beeman R.W."/>
            <person name="Brown S.J."/>
            <person name="Bucher G."/>
            <person name="Friedrich M."/>
            <person name="Grimmelikhuijzen C.J."/>
            <person name="Klingler M."/>
            <person name="Lorenzen M."/>
            <person name="Richards S."/>
            <person name="Roth S."/>
            <person name="Schroder R."/>
            <person name="Tautz D."/>
            <person name="Zdobnov E.M."/>
            <person name="Muzny D."/>
            <person name="Gibbs R.A."/>
            <person name="Weinstock G.M."/>
            <person name="Attaway T."/>
            <person name="Bell S."/>
            <person name="Buhay C.J."/>
            <person name="Chandrabose M.N."/>
            <person name="Chavez D."/>
            <person name="Clerk-Blankenburg K.P."/>
            <person name="Cree A."/>
            <person name="Dao M."/>
            <person name="Davis C."/>
            <person name="Chacko J."/>
            <person name="Dinh H."/>
            <person name="Dugan-Rocha S."/>
            <person name="Fowler G."/>
            <person name="Garner T.T."/>
            <person name="Garnes J."/>
            <person name="Gnirke A."/>
            <person name="Hawes A."/>
            <person name="Hernandez J."/>
            <person name="Hines S."/>
            <person name="Holder M."/>
            <person name="Hume J."/>
            <person name="Jhangiani S.N."/>
            <person name="Joshi V."/>
            <person name="Khan Z.M."/>
            <person name="Jackson L."/>
            <person name="Kovar C."/>
            <person name="Kowis A."/>
            <person name="Lee S."/>
            <person name="Lewis L.R."/>
            <person name="Margolis J."/>
            <person name="Morgan M."/>
            <person name="Nazareth L.V."/>
            <person name="Nguyen N."/>
            <person name="Okwuonu G."/>
            <person name="Parker D."/>
            <person name="Richards S."/>
            <person name="Ruiz S.J."/>
            <person name="Santibanez J."/>
            <person name="Savard J."/>
            <person name="Scherer S.E."/>
            <person name="Schneider B."/>
            <person name="Sodergren E."/>
            <person name="Tautz D."/>
            <person name="Vattahil S."/>
            <person name="Villasana D."/>
            <person name="White C.S."/>
            <person name="Wright R."/>
            <person name="Park Y."/>
            <person name="Beeman R.W."/>
            <person name="Lord J."/>
            <person name="Oppert B."/>
            <person name="Lorenzen M."/>
            <person name="Brown S."/>
            <person name="Wang L."/>
            <person name="Savard J."/>
            <person name="Tautz D."/>
            <person name="Richards S."/>
            <person name="Weinstock G."/>
            <person name="Gibbs R.A."/>
            <person name="Liu Y."/>
            <person name="Worley K."/>
            <person name="Weinstock G."/>
            <person name="Elsik C.G."/>
            <person name="Reese J.T."/>
            <person name="Elhaik E."/>
            <person name="Landan G."/>
            <person name="Graur D."/>
            <person name="Arensburger P."/>
            <person name="Atkinson P."/>
            <person name="Beeman R.W."/>
            <person name="Beidler J."/>
            <person name="Brown S.J."/>
            <person name="Demuth J.P."/>
            <person name="Drury D.W."/>
            <person name="Du Y.Z."/>
            <person name="Fujiwara H."/>
            <person name="Lorenzen M."/>
            <person name="Maselli V."/>
            <person name="Osanai M."/>
            <person name="Park Y."/>
            <person name="Robertson H.M."/>
            <person name="Tu Z."/>
            <person name="Wang J.J."/>
            <person name="Wang S."/>
            <person name="Richards S."/>
            <person name="Song H."/>
            <person name="Zhang L."/>
            <person name="Sodergren E."/>
            <person name="Werner D."/>
            <person name="Stanke M."/>
            <person name="Morgenstern B."/>
            <person name="Solovyev V."/>
            <person name="Kosarev P."/>
            <person name="Brown G."/>
            <person name="Chen H.C."/>
            <person name="Ermolaeva O."/>
            <person name="Hlavina W."/>
            <person name="Kapustin Y."/>
            <person name="Kiryutin B."/>
            <person name="Kitts P."/>
            <person name="Maglott D."/>
            <person name="Pruitt K."/>
            <person name="Sapojnikov V."/>
            <person name="Souvorov A."/>
            <person name="Mackey A.J."/>
            <person name="Waterhouse R.M."/>
            <person name="Wyder S."/>
            <person name="Zdobnov E.M."/>
            <person name="Zdobnov E.M."/>
            <person name="Wyder S."/>
            <person name="Kriventseva E.V."/>
            <person name="Kadowaki T."/>
            <person name="Bork P."/>
            <person name="Aranda M."/>
            <person name="Bao R."/>
            <person name="Beermann A."/>
            <person name="Berns N."/>
            <person name="Bolognesi R."/>
            <person name="Bonneton F."/>
            <person name="Bopp D."/>
            <person name="Brown S.J."/>
            <person name="Bucher G."/>
            <person name="Butts T."/>
            <person name="Chaumot A."/>
            <person name="Denell R.E."/>
            <person name="Ferrier D.E."/>
            <person name="Friedrich M."/>
            <person name="Gordon C.M."/>
            <person name="Jindra M."/>
            <person name="Klingler M."/>
            <person name="Lan Q."/>
            <person name="Lattorff H.M."/>
            <person name="Laudet V."/>
            <person name="von Levetsow C."/>
            <person name="Liu Z."/>
            <person name="Lutz R."/>
            <person name="Lynch J.A."/>
            <person name="da Fonseca R.N."/>
            <person name="Posnien N."/>
            <person name="Reuter R."/>
            <person name="Roth S."/>
            <person name="Savard J."/>
            <person name="Schinko J.B."/>
            <person name="Schmitt C."/>
            <person name="Schoppmeier M."/>
            <person name="Schroder R."/>
            <person name="Shippy T.D."/>
            <person name="Simonnet F."/>
            <person name="Marques-Souza H."/>
            <person name="Tautz D."/>
            <person name="Tomoyasu Y."/>
            <person name="Trauner J."/>
            <person name="Van der Zee M."/>
            <person name="Vervoort M."/>
            <person name="Wittkopp N."/>
            <person name="Wimmer E.A."/>
            <person name="Yang X."/>
            <person name="Jones A.K."/>
            <person name="Sattelle D.B."/>
            <person name="Ebert P.R."/>
            <person name="Nelson D."/>
            <person name="Scott J.G."/>
            <person name="Beeman R.W."/>
            <person name="Muthukrishnan S."/>
            <person name="Kramer K.J."/>
            <person name="Arakane Y."/>
            <person name="Beeman R.W."/>
            <person name="Zhu Q."/>
            <person name="Hogenkamp D."/>
            <person name="Dixit R."/>
            <person name="Oppert B."/>
            <person name="Jiang H."/>
            <person name="Zou Z."/>
            <person name="Marshall J."/>
            <person name="Elpidina E."/>
            <person name="Vinokurov K."/>
            <person name="Oppert C."/>
            <person name="Zou Z."/>
            <person name="Evans J."/>
            <person name="Lu Z."/>
            <person name="Zhao P."/>
            <person name="Sumathipala N."/>
            <person name="Altincicek B."/>
            <person name="Vilcinskas A."/>
            <person name="Williams M."/>
            <person name="Hultmark D."/>
            <person name="Hetru C."/>
            <person name="Jiang H."/>
            <person name="Grimmelikhuijzen C.J."/>
            <person name="Hauser F."/>
            <person name="Cazzamali G."/>
            <person name="Williamson M."/>
            <person name="Park Y."/>
            <person name="Li B."/>
            <person name="Tanaka Y."/>
            <person name="Predel R."/>
            <person name="Neupert S."/>
            <person name="Schachtner J."/>
            <person name="Verleyen P."/>
            <person name="Raible F."/>
            <person name="Bork P."/>
            <person name="Friedrich M."/>
            <person name="Walden K.K."/>
            <person name="Robertson H.M."/>
            <person name="Angeli S."/>
            <person name="Foret S."/>
            <person name="Bucher G."/>
            <person name="Schuetz S."/>
            <person name="Maleszka R."/>
            <person name="Wimmer E.A."/>
            <person name="Beeman R.W."/>
            <person name="Lorenzen M."/>
            <person name="Tomoyasu Y."/>
            <person name="Miller S.C."/>
            <person name="Grossmann D."/>
            <person name="Bucher G."/>
        </authorList>
    </citation>
    <scope>NUCLEOTIDE SEQUENCE [LARGE SCALE GENOMIC DNA]</scope>
    <source>
        <strain evidence="1 2">Georgia GA2</strain>
    </source>
</reference>
<gene>
    <name evidence="1" type="primary">AUGUSTUS-3.0.2_31588</name>
    <name evidence="1" type="ORF">TcasGA2_TC031588</name>
</gene>
<evidence type="ECO:0000313" key="2">
    <source>
        <dbReference type="Proteomes" id="UP000007266"/>
    </source>
</evidence>
<dbReference type="InParanoid" id="A0A139WA35"/>
<sequence length="161" mass="18576">MIRVLSYCHRFIGKCQKSNANTRALKIEKLNYTTMKVVTMTQRDTLTKDIGKVRDDKKLHDSKIINLNPFLNKHGILRVGSRLRNTHLYYDKKHPIILSSGSHLATLIIRDGHKQSLHGGTQLTLSVTRQKYWIINSKKTVKAKSTDVRLVFVTKHRQEVS</sequence>
<evidence type="ECO:0008006" key="3">
    <source>
        <dbReference type="Google" id="ProtNLM"/>
    </source>
</evidence>
<name>A0A139WA35_TRICA</name>
<dbReference type="PANTHER" id="PTHR47331">
    <property type="entry name" value="PHD-TYPE DOMAIN-CONTAINING PROTEIN"/>
    <property type="match status" value="1"/>
</dbReference>
<proteinExistence type="predicted"/>
<keyword evidence="2" id="KW-1185">Reference proteome</keyword>
<reference evidence="1 2" key="2">
    <citation type="journal article" date="2010" name="Nucleic Acids Res.">
        <title>BeetleBase in 2010: revisions to provide comprehensive genomic information for Tribolium castaneum.</title>
        <authorList>
            <person name="Kim H.S."/>
            <person name="Murphy T."/>
            <person name="Xia J."/>
            <person name="Caragea D."/>
            <person name="Park Y."/>
            <person name="Beeman R.W."/>
            <person name="Lorenzen M.D."/>
            <person name="Butcher S."/>
            <person name="Manak J.R."/>
            <person name="Brown S.J."/>
        </authorList>
    </citation>
    <scope>NUCLEOTIDE SEQUENCE [LARGE SCALE GENOMIC DNA]</scope>
    <source>
        <strain evidence="1 2">Georgia GA2</strain>
    </source>
</reference>
<evidence type="ECO:0000313" key="1">
    <source>
        <dbReference type="EMBL" id="KYB24783.1"/>
    </source>
</evidence>
<organism evidence="1 2">
    <name type="scientific">Tribolium castaneum</name>
    <name type="common">Red flour beetle</name>
    <dbReference type="NCBI Taxonomy" id="7070"/>
    <lineage>
        <taxon>Eukaryota</taxon>
        <taxon>Metazoa</taxon>
        <taxon>Ecdysozoa</taxon>
        <taxon>Arthropoda</taxon>
        <taxon>Hexapoda</taxon>
        <taxon>Insecta</taxon>
        <taxon>Pterygota</taxon>
        <taxon>Neoptera</taxon>
        <taxon>Endopterygota</taxon>
        <taxon>Coleoptera</taxon>
        <taxon>Polyphaga</taxon>
        <taxon>Cucujiformia</taxon>
        <taxon>Tenebrionidae</taxon>
        <taxon>Tenebrionidae incertae sedis</taxon>
        <taxon>Tribolium</taxon>
    </lineage>
</organism>
<protein>
    <recommendedName>
        <fullName evidence="3">Integrase zinc-binding domain-containing protein</fullName>
    </recommendedName>
</protein>
<dbReference type="PANTHER" id="PTHR47331:SF2">
    <property type="match status" value="1"/>
</dbReference>
<dbReference type="Proteomes" id="UP000007266">
    <property type="component" value="Unassembled WGS sequence"/>
</dbReference>